<reference evidence="5 6" key="1">
    <citation type="submission" date="2020-04" db="EMBL/GenBank/DDBJ databases">
        <title>MicrobeNet Type strains.</title>
        <authorList>
            <person name="Nicholson A.C."/>
        </authorList>
    </citation>
    <scope>NUCLEOTIDE SEQUENCE [LARGE SCALE GENOMIC DNA]</scope>
    <source>
        <strain evidence="5 6">DSM 22768</strain>
    </source>
</reference>
<keyword evidence="1" id="KW-0805">Transcription regulation</keyword>
<organism evidence="5 6">
    <name type="scientific">Streptococcus ratti</name>
    <dbReference type="NCBI Taxonomy" id="1341"/>
    <lineage>
        <taxon>Bacteria</taxon>
        <taxon>Bacillati</taxon>
        <taxon>Bacillota</taxon>
        <taxon>Bacilli</taxon>
        <taxon>Lactobacillales</taxon>
        <taxon>Streptococcaceae</taxon>
        <taxon>Streptococcus</taxon>
    </lineage>
</organism>
<dbReference type="EMBL" id="JABASA010000003">
    <property type="protein sequence ID" value="NMD48509.1"/>
    <property type="molecule type" value="Genomic_DNA"/>
</dbReference>
<dbReference type="PANTHER" id="PTHR33154:SF18">
    <property type="entry name" value="ARSENICAL RESISTANCE OPERON REPRESSOR"/>
    <property type="match status" value="1"/>
</dbReference>
<dbReference type="InterPro" id="IPR036390">
    <property type="entry name" value="WH_DNA-bd_sf"/>
</dbReference>
<proteinExistence type="predicted"/>
<evidence type="ECO:0000313" key="5">
    <source>
        <dbReference type="EMBL" id="NMD48509.1"/>
    </source>
</evidence>
<dbReference type="PRINTS" id="PR00778">
    <property type="entry name" value="HTHARSR"/>
</dbReference>
<dbReference type="Gene3D" id="1.10.10.10">
    <property type="entry name" value="Winged helix-like DNA-binding domain superfamily/Winged helix DNA-binding domain"/>
    <property type="match status" value="1"/>
</dbReference>
<evidence type="ECO:0000313" key="6">
    <source>
        <dbReference type="Proteomes" id="UP000532121"/>
    </source>
</evidence>
<evidence type="ECO:0000256" key="1">
    <source>
        <dbReference type="ARBA" id="ARBA00023015"/>
    </source>
</evidence>
<comment type="caution">
    <text evidence="5">The sequence shown here is derived from an EMBL/GenBank/DDBJ whole genome shotgun (WGS) entry which is preliminary data.</text>
</comment>
<gene>
    <name evidence="5" type="ORF">HHO37_02200</name>
</gene>
<dbReference type="CDD" id="cd00090">
    <property type="entry name" value="HTH_ARSR"/>
    <property type="match status" value="1"/>
</dbReference>
<evidence type="ECO:0000256" key="2">
    <source>
        <dbReference type="ARBA" id="ARBA00023125"/>
    </source>
</evidence>
<dbReference type="SUPFAM" id="SSF46785">
    <property type="entry name" value="Winged helix' DNA-binding domain"/>
    <property type="match status" value="1"/>
</dbReference>
<protein>
    <submittedName>
        <fullName evidence="5">Winged helix-turn-helix transcriptional regulator</fullName>
    </submittedName>
</protein>
<dbReference type="PANTHER" id="PTHR33154">
    <property type="entry name" value="TRANSCRIPTIONAL REGULATOR, ARSR FAMILY"/>
    <property type="match status" value="1"/>
</dbReference>
<dbReference type="GO" id="GO:0003700">
    <property type="term" value="F:DNA-binding transcription factor activity"/>
    <property type="evidence" value="ECO:0007669"/>
    <property type="project" value="InterPro"/>
</dbReference>
<dbReference type="NCBIfam" id="NF033788">
    <property type="entry name" value="HTH_metalloreg"/>
    <property type="match status" value="1"/>
</dbReference>
<name>A0A7X9LCX1_STRRT</name>
<dbReference type="SMART" id="SM00418">
    <property type="entry name" value="HTH_ARSR"/>
    <property type="match status" value="1"/>
</dbReference>
<dbReference type="Proteomes" id="UP000532121">
    <property type="component" value="Unassembled WGS sequence"/>
</dbReference>
<dbReference type="InterPro" id="IPR051081">
    <property type="entry name" value="HTH_MetalResp_TranReg"/>
</dbReference>
<dbReference type="PROSITE" id="PS50987">
    <property type="entry name" value="HTH_ARSR_2"/>
    <property type="match status" value="1"/>
</dbReference>
<dbReference type="Pfam" id="PF01022">
    <property type="entry name" value="HTH_5"/>
    <property type="match status" value="1"/>
</dbReference>
<dbReference type="InterPro" id="IPR011991">
    <property type="entry name" value="ArsR-like_HTH"/>
</dbReference>
<keyword evidence="2" id="KW-0238">DNA-binding</keyword>
<sequence length="111" mass="12782">MITISQYTRNAQVFKALADEKRLQILDYLQHGETCACVLIEALDIPQPALSYHMKILCRSGLVISRQEGKWKHYSISSLGFSYAIERLEQLTAADSRHSKMCNCQRKSYLR</sequence>
<dbReference type="GO" id="GO:0003677">
    <property type="term" value="F:DNA binding"/>
    <property type="evidence" value="ECO:0007669"/>
    <property type="project" value="UniProtKB-KW"/>
</dbReference>
<dbReference type="InterPro" id="IPR001845">
    <property type="entry name" value="HTH_ArsR_DNA-bd_dom"/>
</dbReference>
<dbReference type="AlphaFoldDB" id="A0A7X9LCX1"/>
<accession>A0A7X9LCX1</accession>
<evidence type="ECO:0000256" key="3">
    <source>
        <dbReference type="ARBA" id="ARBA00023163"/>
    </source>
</evidence>
<keyword evidence="3" id="KW-0804">Transcription</keyword>
<evidence type="ECO:0000259" key="4">
    <source>
        <dbReference type="PROSITE" id="PS50987"/>
    </source>
</evidence>
<feature type="domain" description="HTH arsR-type" evidence="4">
    <location>
        <begin position="2"/>
        <end position="100"/>
    </location>
</feature>
<dbReference type="RefSeq" id="WP_193523024.1">
    <property type="nucleotide sequence ID" value="NZ_JABASA010000003.1"/>
</dbReference>
<dbReference type="InterPro" id="IPR036388">
    <property type="entry name" value="WH-like_DNA-bd_sf"/>
</dbReference>